<sequence length="590" mass="67486">MSSYQLGKWDLTELVKNPKSPAFQKQIKELEKQAEKFEKIKSKLDPKMSSKQFMNILHQVEKISENMSRIGGYASLSYSSDTQSDEATALMTKMSKLGSEISNKILFFDLWWKTQVDDKNAKRLMKDAGEITEYLSHKRLFAKYALSEPEERIINTLDVTGISALVKLYDKITNSFEYKMKVGNKLKTMTREELTNYVRSTNPKIRETAYKTILSKYSQNKGVVGEIYQNIVQNWKDEGIEIRGYESPISMRNIGNDVDDKTIDSLLSVCKKNSPVFQKFFVQKAKMLKMKKLRRYDLYAPAAANIKEKNYSYDKSVKLVFESLGKFSTTLEEHARKVFNENHIDSSVRPGKRDGAFCSTLTPKITPFVLVNFTGKSRDVFTLAHELGHAVHSQAAQDRSILVQDAPLPLAETASTFSELLLYDNLSNKISDNEKKAMLSEKIDDLYATILRQSFFTIFEVDAHKQIGEGTTIDEISKTYLKNLKIQFGNSVSLSDDFAIEWSCIPHFYHTPFYCYAYSFGNLLALSLFQRYKKEGKDFVPAYINILAAGGSKKPEKLLSEYGFDITSPKFWQEGFDYVKDQVKTLSSLN</sequence>
<dbReference type="PANTHER" id="PTHR11804">
    <property type="entry name" value="PROTEASE M3 THIMET OLIGOPEPTIDASE-RELATED"/>
    <property type="match status" value="1"/>
</dbReference>
<feature type="domain" description="Oligopeptidase F N-terminal" evidence="8">
    <location>
        <begin position="115"/>
        <end position="177"/>
    </location>
</feature>
<protein>
    <submittedName>
        <fullName evidence="9">Oligoendopeptidase F</fullName>
    </submittedName>
</protein>
<dbReference type="InterPro" id="IPR001567">
    <property type="entry name" value="Pept_M3A_M3B_dom"/>
</dbReference>
<dbReference type="GO" id="GO:0006518">
    <property type="term" value="P:peptide metabolic process"/>
    <property type="evidence" value="ECO:0007669"/>
    <property type="project" value="TreeGrafter"/>
</dbReference>
<accession>A0A7D5R3V2</accession>
<dbReference type="AlphaFoldDB" id="A0A7D5R3V2"/>
<reference evidence="9 10" key="1">
    <citation type="submission" date="2018-02" db="EMBL/GenBank/DDBJ databases">
        <title>Complete genome of Nitrosopumilus oxyclinae HCE1.</title>
        <authorList>
            <person name="Qin W."/>
            <person name="Zheng Y."/>
            <person name="Stahl D.A."/>
        </authorList>
    </citation>
    <scope>NUCLEOTIDE SEQUENCE [LARGE SCALE GENOMIC DNA]</scope>
    <source>
        <strain evidence="9 10">HCE1</strain>
    </source>
</reference>
<dbReference type="Pfam" id="PF08439">
    <property type="entry name" value="Peptidase_M3_N"/>
    <property type="match status" value="1"/>
</dbReference>
<evidence type="ECO:0000256" key="4">
    <source>
        <dbReference type="ARBA" id="ARBA00022801"/>
    </source>
</evidence>
<dbReference type="CDD" id="cd09610">
    <property type="entry name" value="M3B_PepF"/>
    <property type="match status" value="1"/>
</dbReference>
<dbReference type="PANTHER" id="PTHR11804:SF5">
    <property type="entry name" value="OLIGOENDOPEPTIDASE F"/>
    <property type="match status" value="1"/>
</dbReference>
<gene>
    <name evidence="9" type="ORF">C5F49_06460</name>
</gene>
<evidence type="ECO:0000256" key="5">
    <source>
        <dbReference type="ARBA" id="ARBA00022833"/>
    </source>
</evidence>
<dbReference type="OrthoDB" id="275607at2157"/>
<evidence type="ECO:0000259" key="8">
    <source>
        <dbReference type="Pfam" id="PF08439"/>
    </source>
</evidence>
<dbReference type="GeneID" id="56061607"/>
<evidence type="ECO:0000259" key="7">
    <source>
        <dbReference type="Pfam" id="PF01432"/>
    </source>
</evidence>
<dbReference type="Gene3D" id="1.20.140.70">
    <property type="entry name" value="Oligopeptidase f, N-terminal domain"/>
    <property type="match status" value="1"/>
</dbReference>
<name>A0A7D5R3V2_9ARCH</name>
<keyword evidence="4" id="KW-0378">Hydrolase</keyword>
<evidence type="ECO:0000256" key="6">
    <source>
        <dbReference type="ARBA" id="ARBA00023049"/>
    </source>
</evidence>
<comment type="cofactor">
    <cofactor evidence="1">
        <name>Zn(2+)</name>
        <dbReference type="ChEBI" id="CHEBI:29105"/>
    </cofactor>
</comment>
<dbReference type="InterPro" id="IPR045090">
    <property type="entry name" value="Pept_M3A_M3B"/>
</dbReference>
<dbReference type="NCBIfam" id="TIGR02290">
    <property type="entry name" value="M3_fam_3"/>
    <property type="match status" value="1"/>
</dbReference>
<dbReference type="InterPro" id="IPR042088">
    <property type="entry name" value="OligoPept_F_C"/>
</dbReference>
<keyword evidence="3" id="KW-0479">Metal-binding</keyword>
<dbReference type="Proteomes" id="UP000509441">
    <property type="component" value="Chromosome"/>
</dbReference>
<dbReference type="SUPFAM" id="SSF55486">
    <property type="entry name" value="Metalloproteases ('zincins'), catalytic domain"/>
    <property type="match status" value="1"/>
</dbReference>
<evidence type="ECO:0000313" key="10">
    <source>
        <dbReference type="Proteomes" id="UP000509441"/>
    </source>
</evidence>
<dbReference type="GO" id="GO:0006508">
    <property type="term" value="P:proteolysis"/>
    <property type="evidence" value="ECO:0007669"/>
    <property type="project" value="UniProtKB-KW"/>
</dbReference>
<evidence type="ECO:0000256" key="3">
    <source>
        <dbReference type="ARBA" id="ARBA00022723"/>
    </source>
</evidence>
<dbReference type="RefSeq" id="WP_179362230.1">
    <property type="nucleotide sequence ID" value="NZ_CP026994.1"/>
</dbReference>
<evidence type="ECO:0000313" key="9">
    <source>
        <dbReference type="EMBL" id="QLH04998.1"/>
    </source>
</evidence>
<organism evidence="9 10">
    <name type="scientific">Nitrosopumilus oxyclinae</name>
    <dbReference type="NCBI Taxonomy" id="1959104"/>
    <lineage>
        <taxon>Archaea</taxon>
        <taxon>Nitrososphaerota</taxon>
        <taxon>Nitrososphaeria</taxon>
        <taxon>Nitrosopumilales</taxon>
        <taxon>Nitrosopumilaceae</taxon>
        <taxon>Nitrosopumilus</taxon>
    </lineage>
</organism>
<keyword evidence="10" id="KW-1185">Reference proteome</keyword>
<dbReference type="GO" id="GO:0004222">
    <property type="term" value="F:metalloendopeptidase activity"/>
    <property type="evidence" value="ECO:0007669"/>
    <property type="project" value="InterPro"/>
</dbReference>
<keyword evidence="6" id="KW-0482">Metalloprotease</keyword>
<dbReference type="Pfam" id="PF01432">
    <property type="entry name" value="Peptidase_M3"/>
    <property type="match status" value="1"/>
</dbReference>
<proteinExistence type="predicted"/>
<keyword evidence="5" id="KW-0862">Zinc</keyword>
<keyword evidence="2" id="KW-0645">Protease</keyword>
<dbReference type="EMBL" id="CP026994">
    <property type="protein sequence ID" value="QLH04998.1"/>
    <property type="molecule type" value="Genomic_DNA"/>
</dbReference>
<dbReference type="InterPro" id="IPR011977">
    <property type="entry name" value="Pept_M3B_clade3"/>
</dbReference>
<dbReference type="KEGG" id="nox:C5F49_06460"/>
<evidence type="ECO:0000256" key="2">
    <source>
        <dbReference type="ARBA" id="ARBA00022670"/>
    </source>
</evidence>
<dbReference type="Gene3D" id="1.10.1370.20">
    <property type="entry name" value="Oligoendopeptidase f, C-terminal domain"/>
    <property type="match status" value="1"/>
</dbReference>
<evidence type="ECO:0000256" key="1">
    <source>
        <dbReference type="ARBA" id="ARBA00001947"/>
    </source>
</evidence>
<dbReference type="InterPro" id="IPR013647">
    <property type="entry name" value="OligopepF_N_dom"/>
</dbReference>
<dbReference type="GO" id="GO:0046872">
    <property type="term" value="F:metal ion binding"/>
    <property type="evidence" value="ECO:0007669"/>
    <property type="project" value="UniProtKB-KW"/>
</dbReference>
<feature type="domain" description="Peptidase M3A/M3B catalytic" evidence="7">
    <location>
        <begin position="198"/>
        <end position="576"/>
    </location>
</feature>